<sequence>MCEKKGFFNGQMKNRQLQKHGEQEKAMELSLPAEDASEKVLERRNNAPSTQGLADCQCLNTILRSPVIDKSKKACSWIGDAVWDDAHKSCRIDEKNALVIEEFRRYCFLSFSGSSC</sequence>
<proteinExistence type="predicted"/>
<evidence type="ECO:0000313" key="3">
    <source>
        <dbReference type="Proteomes" id="UP000818624"/>
    </source>
</evidence>
<gene>
    <name evidence="2" type="ORF">GLX27_004598</name>
</gene>
<feature type="region of interest" description="Disordered" evidence="1">
    <location>
        <begin position="1"/>
        <end position="29"/>
    </location>
</feature>
<reference evidence="2 3" key="1">
    <citation type="journal article" date="2020" name="Elife">
        <title>Loss of centromere function drives karyotype evolution in closely related Malassezia species.</title>
        <authorList>
            <person name="Sankaranarayanan S.R."/>
            <person name="Ianiri G."/>
            <person name="Coelho M.A."/>
            <person name="Reza M.H."/>
            <person name="Thimmappa B.C."/>
            <person name="Ganguly P."/>
            <person name="Vadnala R.N."/>
            <person name="Sun S."/>
            <person name="Siddharthan R."/>
            <person name="Tellgren-Roth C."/>
            <person name="Dawson T.L."/>
            <person name="Heitman J."/>
            <person name="Sanyal K."/>
        </authorList>
    </citation>
    <scope>NUCLEOTIDE SEQUENCE [LARGE SCALE GENOMIC DNA]</scope>
    <source>
        <strain evidence="2">CBS14141</strain>
    </source>
</reference>
<protein>
    <submittedName>
        <fullName evidence="2">Uncharacterized protein</fullName>
    </submittedName>
</protein>
<dbReference type="Proteomes" id="UP000818624">
    <property type="component" value="Chromosome 7"/>
</dbReference>
<organism evidence="2 3">
    <name type="scientific">Malassezia furfur</name>
    <name type="common">Pityriasis versicolor infection agent</name>
    <name type="synonym">Pityrosporum furfur</name>
    <dbReference type="NCBI Taxonomy" id="55194"/>
    <lineage>
        <taxon>Eukaryota</taxon>
        <taxon>Fungi</taxon>
        <taxon>Dikarya</taxon>
        <taxon>Basidiomycota</taxon>
        <taxon>Ustilaginomycotina</taxon>
        <taxon>Malasseziomycetes</taxon>
        <taxon>Malasseziales</taxon>
        <taxon>Malasseziaceae</taxon>
        <taxon>Malassezia</taxon>
    </lineage>
</organism>
<keyword evidence="3" id="KW-1185">Reference proteome</keyword>
<name>A0ABY8EWB5_MALFU</name>
<dbReference type="EMBL" id="CP046240">
    <property type="protein sequence ID" value="WFD49912.1"/>
    <property type="molecule type" value="Genomic_DNA"/>
</dbReference>
<evidence type="ECO:0000256" key="1">
    <source>
        <dbReference type="SAM" id="MobiDB-lite"/>
    </source>
</evidence>
<evidence type="ECO:0000313" key="2">
    <source>
        <dbReference type="EMBL" id="WFD49912.1"/>
    </source>
</evidence>
<accession>A0ABY8EWB5</accession>